<reference evidence="3 4" key="1">
    <citation type="submission" date="2018-10" db="EMBL/GenBank/DDBJ databases">
        <title>Genomic Encyclopedia of Archaeal and Bacterial Type Strains, Phase II (KMG-II): from individual species to whole genera.</title>
        <authorList>
            <person name="Goeker M."/>
        </authorList>
    </citation>
    <scope>NUCLEOTIDE SEQUENCE [LARGE SCALE GENOMIC DNA]</scope>
    <source>
        <strain evidence="3 4">DSM 29317</strain>
    </source>
</reference>
<dbReference type="Pfam" id="PF00353">
    <property type="entry name" value="HemolysinCabind"/>
    <property type="match status" value="1"/>
</dbReference>
<evidence type="ECO:0000313" key="4">
    <source>
        <dbReference type="Proteomes" id="UP000271700"/>
    </source>
</evidence>
<keyword evidence="4" id="KW-1185">Reference proteome</keyword>
<proteinExistence type="predicted"/>
<dbReference type="OrthoDB" id="7858035at2"/>
<evidence type="ECO:0000313" key="3">
    <source>
        <dbReference type="EMBL" id="RLK07497.1"/>
    </source>
</evidence>
<dbReference type="RefSeq" id="WP_037321344.1">
    <property type="nucleotide sequence ID" value="NZ_AEYW01000012.1"/>
</dbReference>
<feature type="region of interest" description="Disordered" evidence="1">
    <location>
        <begin position="160"/>
        <end position="187"/>
    </location>
</feature>
<sequence length="1283" mass="127293">MTNNTGSTKISITDSQPNAQRKRHVRNWIDKKLKLLAKRGFAGGLGSTLLALPVLAQATDEQLETYQFANSIPGVLVVKLLANGDVQLSLADGRTIVVTAENVQILENGAIMLADGVAAEIAQFSLTAEAAGATAAAGGVSGAGLALGGLGIAGAAAAAGGGGGGGGGSDEDPEPTTVATEPPRPPSLNLQELQTNELNNISSKSATPEGTTSVEVTIGSVTRAVTPDIDGNWSVSLTQAEAAALPQGISTVTIRHLDGMGTELSVDTAKFDVDTVPPTLAITAFSAGAVLNGAEQNGALEISGTTEAENGQIVTVTVGGQSYQGTVSGGSWDVSVPAVDLAALPDGANIAVTADVTDRAGNPAVQVNDAFDTDFSAPALTLNPVAGGSIDLADVGGDLVLTGTTTAENGQAVTVSFDGQDYGGTASGGSWSVTIPNGDLSGLATGVPATISVAISDAAGNPATPIVVSVPVDLTGPSIAIAPLSVGAVLNAAEVGSDLTVNGTTGNVSDGQQVSVTLNGQTYTDLVSGGSWSVNIPSADLIALADGGSFNLTADVTDADGLPAPQDVVGLSKDVSAPTLNIDSFSHGAVMNATERDTELTVSGTTSAEDGQTVTVSLNGQSYTGIVEGGSWIATVPTADLALLSDGATISVTANVSDSAGNPSLQASGSFDTDFTPPALVISSLSDGPVINIAEQVTDLEISGTSNVGDGTQVTVQIVASDGTVLLSGSTPVSGGGWTYTAAASDLSSLQDAASYTVNALVSDAAGNDSSASASFSTDLDAPTITMNPMTVGPVLDVIEQGSDLSVSGFTSAEDGQLVTVNLNGADYTSVVSGGTWAAVIPSADLLGLADSSSFQITASVQDAAGNPAIDATATLDTNFRPILSLNTPGTNGAVSLTEAQSTGLTISGGSTGLTPGQAIDVTLNSVSIGSATVAADGSWSLAVSAAIFASIDAGDSLDFSAQATVSGGPNPSPISVETFAHVPAAYTISEVGRSGSTVTFEIYADPDRDISSGLAFTADLGFDSSIATYDNGSEIENADFNLFLANPSGGSTISFAGAATSYGDLSQPVVTFTMTVQDATKPIVLTLTTPDGGPSQLHLGTAGADHLIGSNVDDVIHGGDGNDMIDFSGAGRDVVVFDVDPAANGLDSVRNFTLGPAASVSDALLFHNLDASTLRGDGTGVELLMAGGTIGSNTGFVGLETSLADLDVNTIASAAENLTGAQAGDEIYLLATDGSDSLLVKVDYSSPGSASVETLAQFEGLADLSALTSDNVLLTDPTGASA</sequence>
<accession>A0A497ZWW0</accession>
<protein>
    <submittedName>
        <fullName evidence="3">Ig-like domain-containing protein</fullName>
    </submittedName>
</protein>
<dbReference type="Proteomes" id="UP000271700">
    <property type="component" value="Unassembled WGS sequence"/>
</dbReference>
<evidence type="ECO:0000256" key="1">
    <source>
        <dbReference type="SAM" id="MobiDB-lite"/>
    </source>
</evidence>
<dbReference type="EMBL" id="RCCT01000003">
    <property type="protein sequence ID" value="RLK07497.1"/>
    <property type="molecule type" value="Genomic_DNA"/>
</dbReference>
<dbReference type="InterPro" id="IPR022038">
    <property type="entry name" value="Ig-like_bact"/>
</dbReference>
<evidence type="ECO:0000259" key="2">
    <source>
        <dbReference type="Pfam" id="PF13750"/>
    </source>
</evidence>
<dbReference type="Gene3D" id="2.60.40.10">
    <property type="entry name" value="Immunoglobulins"/>
    <property type="match status" value="8"/>
</dbReference>
<dbReference type="GO" id="GO:0005509">
    <property type="term" value="F:calcium ion binding"/>
    <property type="evidence" value="ECO:0007669"/>
    <property type="project" value="InterPro"/>
</dbReference>
<comment type="caution">
    <text evidence="3">The sequence shown here is derived from an EMBL/GenBank/DDBJ whole genome shotgun (WGS) entry which is preliminary data.</text>
</comment>
<dbReference type="NCBIfam" id="NF033510">
    <property type="entry name" value="Ca_tandemer"/>
    <property type="match status" value="7"/>
</dbReference>
<feature type="domain" description="Ig-like" evidence="2">
    <location>
        <begin position="641"/>
        <end position="777"/>
    </location>
</feature>
<organism evidence="3 4">
    <name type="scientific">Ruegeria conchae</name>
    <dbReference type="NCBI Taxonomy" id="981384"/>
    <lineage>
        <taxon>Bacteria</taxon>
        <taxon>Pseudomonadati</taxon>
        <taxon>Pseudomonadota</taxon>
        <taxon>Alphaproteobacteria</taxon>
        <taxon>Rhodobacterales</taxon>
        <taxon>Roseobacteraceae</taxon>
        <taxon>Ruegeria</taxon>
    </lineage>
</organism>
<dbReference type="InterPro" id="IPR001343">
    <property type="entry name" value="Hemolysn_Ca-bd"/>
</dbReference>
<dbReference type="Pfam" id="PF13750">
    <property type="entry name" value="Big_3_3"/>
    <property type="match status" value="1"/>
</dbReference>
<dbReference type="STRING" id="981384.GCA_000192475_02219"/>
<gene>
    <name evidence="3" type="ORF">CLV75_2623</name>
</gene>
<name>A0A497ZWW0_9RHOB</name>
<dbReference type="InterPro" id="IPR013783">
    <property type="entry name" value="Ig-like_fold"/>
</dbReference>